<name>A0A2N3U7F5_9BACT</name>
<feature type="chain" id="PRO_5015008132" description="Phosphoribosylformylglycinamidine synthase" evidence="1">
    <location>
        <begin position="21"/>
        <end position="284"/>
    </location>
</feature>
<dbReference type="InterPro" id="IPR048131">
    <property type="entry name" value="HAEPLYID-like"/>
</dbReference>
<dbReference type="AlphaFoldDB" id="A0A2N3U7F5"/>
<sequence length="284" mass="32640">MKRTFFALIFFAAISITAMAQETAIPDTATQQQPKKPLKLDHAEPLYIDLIRDLGAHKGEKEWNIGAGMTDNLGYDRYEFLVEYEWAPIDRLGLEIEVPVSVYTTNSKDRRPEVYRPSDRIESLKLAAQYTFLVNKRLKASMALGNITEFELTDLDQIRRDDIFKGILFNPFLVAAKKWGSNFHSLIYTGPRLINHFGHNGLETSYEINTSAHYMIPNSRNFVGLEVNKEMQGGHMDMVLRPQMRLLINEGLMIGIVTGIPVTKERERMSTFFRLIYEPGHKKH</sequence>
<proteinExistence type="predicted"/>
<dbReference type="EMBL" id="PJMU01000004">
    <property type="protein sequence ID" value="PKV62678.1"/>
    <property type="molecule type" value="Genomic_DNA"/>
</dbReference>
<evidence type="ECO:0000256" key="1">
    <source>
        <dbReference type="SAM" id="SignalP"/>
    </source>
</evidence>
<evidence type="ECO:0008006" key="4">
    <source>
        <dbReference type="Google" id="ProtNLM"/>
    </source>
</evidence>
<dbReference type="Proteomes" id="UP000233782">
    <property type="component" value="Unassembled WGS sequence"/>
</dbReference>
<protein>
    <recommendedName>
        <fullName evidence="4">Phosphoribosylformylglycinamidine synthase</fullName>
    </recommendedName>
</protein>
<keyword evidence="1" id="KW-0732">Signal</keyword>
<evidence type="ECO:0000313" key="2">
    <source>
        <dbReference type="EMBL" id="PKV62678.1"/>
    </source>
</evidence>
<gene>
    <name evidence="2" type="ORF">BD749_3561</name>
</gene>
<evidence type="ECO:0000313" key="3">
    <source>
        <dbReference type="Proteomes" id="UP000233782"/>
    </source>
</evidence>
<dbReference type="RefSeq" id="WP_101446884.1">
    <property type="nucleotide sequence ID" value="NZ_PJMU01000004.1"/>
</dbReference>
<organism evidence="2 3">
    <name type="scientific">Pontibacter ramchanderi</name>
    <dbReference type="NCBI Taxonomy" id="1179743"/>
    <lineage>
        <taxon>Bacteria</taxon>
        <taxon>Pseudomonadati</taxon>
        <taxon>Bacteroidota</taxon>
        <taxon>Cytophagia</taxon>
        <taxon>Cytophagales</taxon>
        <taxon>Hymenobacteraceae</taxon>
        <taxon>Pontibacter</taxon>
    </lineage>
</organism>
<keyword evidence="3" id="KW-1185">Reference proteome</keyword>
<dbReference type="NCBIfam" id="NF041634">
    <property type="entry name" value="HAEPLYID"/>
    <property type="match status" value="1"/>
</dbReference>
<dbReference type="OrthoDB" id="892490at2"/>
<feature type="signal peptide" evidence="1">
    <location>
        <begin position="1"/>
        <end position="20"/>
    </location>
</feature>
<accession>A0A2N3U7F5</accession>
<reference evidence="2 3" key="1">
    <citation type="submission" date="2017-12" db="EMBL/GenBank/DDBJ databases">
        <title>Genomic Encyclopedia of Type Strains, Phase III (KMG-III): the genomes of soil and plant-associated and newly described type strains.</title>
        <authorList>
            <person name="Whitman W."/>
        </authorList>
    </citation>
    <scope>NUCLEOTIDE SEQUENCE [LARGE SCALE GENOMIC DNA]</scope>
    <source>
        <strain evidence="2 3">LP43</strain>
    </source>
</reference>
<comment type="caution">
    <text evidence="2">The sequence shown here is derived from an EMBL/GenBank/DDBJ whole genome shotgun (WGS) entry which is preliminary data.</text>
</comment>